<gene>
    <name evidence="2" type="ORF">NAEGRDRAFT_71760</name>
</gene>
<dbReference type="AlphaFoldDB" id="D2VRZ8"/>
<sequence>MDIQLVLNNLKISDATNHSGTSKYKLVKLSHTDKDEMDEFCKKNISLIDKHKNHFNFYFKPSIEILDLKIEQKNRLFPYLPTINSTNNIATTKSVAKTTNNNNNNNNNNTKNNNNNINNNNNNENNLLILLTKAFSSLVVGLANNNVIPLDNNLMEIVNITNNINNVNNTNSVMIDDDLISTSSNESTQP</sequence>
<name>D2VRZ8_NAEGR</name>
<dbReference type="RefSeq" id="XP_002673003.1">
    <property type="nucleotide sequence ID" value="XM_002672957.1"/>
</dbReference>
<dbReference type="Proteomes" id="UP000006671">
    <property type="component" value="Unassembled WGS sequence"/>
</dbReference>
<evidence type="ECO:0000313" key="2">
    <source>
        <dbReference type="EMBL" id="EFC40259.1"/>
    </source>
</evidence>
<evidence type="ECO:0000256" key="1">
    <source>
        <dbReference type="SAM" id="MobiDB-lite"/>
    </source>
</evidence>
<reference evidence="2 3" key="1">
    <citation type="journal article" date="2010" name="Cell">
        <title>The genome of Naegleria gruberi illuminates early eukaryotic versatility.</title>
        <authorList>
            <person name="Fritz-Laylin L.K."/>
            <person name="Prochnik S.E."/>
            <person name="Ginger M.L."/>
            <person name="Dacks J.B."/>
            <person name="Carpenter M.L."/>
            <person name="Field M.C."/>
            <person name="Kuo A."/>
            <person name="Paredez A."/>
            <person name="Chapman J."/>
            <person name="Pham J."/>
            <person name="Shu S."/>
            <person name="Neupane R."/>
            <person name="Cipriano M."/>
            <person name="Mancuso J."/>
            <person name="Tu H."/>
            <person name="Salamov A."/>
            <person name="Lindquist E."/>
            <person name="Shapiro H."/>
            <person name="Lucas S."/>
            <person name="Grigoriev I.V."/>
            <person name="Cande W.Z."/>
            <person name="Fulton C."/>
            <person name="Rokhsar D.S."/>
            <person name="Dawson S.C."/>
        </authorList>
    </citation>
    <scope>NUCLEOTIDE SEQUENCE [LARGE SCALE GENOMIC DNA]</scope>
    <source>
        <strain evidence="2 3">NEG-M</strain>
    </source>
</reference>
<dbReference type="KEGG" id="ngr:NAEGRDRAFT_71760"/>
<accession>D2VRZ8</accession>
<evidence type="ECO:0000313" key="3">
    <source>
        <dbReference type="Proteomes" id="UP000006671"/>
    </source>
</evidence>
<dbReference type="VEuPathDB" id="AmoebaDB:NAEGRDRAFT_71760"/>
<organism evidence="3">
    <name type="scientific">Naegleria gruberi</name>
    <name type="common">Amoeba</name>
    <dbReference type="NCBI Taxonomy" id="5762"/>
    <lineage>
        <taxon>Eukaryota</taxon>
        <taxon>Discoba</taxon>
        <taxon>Heterolobosea</taxon>
        <taxon>Tetramitia</taxon>
        <taxon>Eutetramitia</taxon>
        <taxon>Vahlkampfiidae</taxon>
        <taxon>Naegleria</taxon>
    </lineage>
</organism>
<proteinExistence type="predicted"/>
<feature type="compositionally biased region" description="Low complexity" evidence="1">
    <location>
        <begin position="100"/>
        <end position="120"/>
    </location>
</feature>
<dbReference type="InParanoid" id="D2VRZ8"/>
<dbReference type="EMBL" id="GG738893">
    <property type="protein sequence ID" value="EFC40259.1"/>
    <property type="molecule type" value="Genomic_DNA"/>
</dbReference>
<dbReference type="GeneID" id="8854838"/>
<feature type="region of interest" description="Disordered" evidence="1">
    <location>
        <begin position="99"/>
        <end position="120"/>
    </location>
</feature>
<keyword evidence="3" id="KW-1185">Reference proteome</keyword>
<protein>
    <submittedName>
        <fullName evidence="2">Predicted protein</fullName>
    </submittedName>
</protein>